<evidence type="ECO:0000256" key="1">
    <source>
        <dbReference type="SAM" id="MobiDB-lite"/>
    </source>
</evidence>
<feature type="non-terminal residue" evidence="2">
    <location>
        <position position="1"/>
    </location>
</feature>
<feature type="region of interest" description="Disordered" evidence="1">
    <location>
        <begin position="193"/>
        <end position="224"/>
    </location>
</feature>
<feature type="compositionally biased region" description="Polar residues" evidence="1">
    <location>
        <begin position="206"/>
        <end position="216"/>
    </location>
</feature>
<dbReference type="Proteomes" id="UP000801492">
    <property type="component" value="Unassembled WGS sequence"/>
</dbReference>
<proteinExistence type="predicted"/>
<dbReference type="AlphaFoldDB" id="A0A8K0CGW4"/>
<reference evidence="2" key="1">
    <citation type="submission" date="2019-08" db="EMBL/GenBank/DDBJ databases">
        <title>The genome of the North American firefly Photinus pyralis.</title>
        <authorList>
            <consortium name="Photinus pyralis genome working group"/>
            <person name="Fallon T.R."/>
            <person name="Sander Lower S.E."/>
            <person name="Weng J.-K."/>
        </authorList>
    </citation>
    <scope>NUCLEOTIDE SEQUENCE</scope>
    <source>
        <strain evidence="2">TRF0915ILg1</strain>
        <tissue evidence="2">Whole body</tissue>
    </source>
</reference>
<gene>
    <name evidence="2" type="ORF">ILUMI_20149</name>
</gene>
<dbReference type="EMBL" id="VTPC01088893">
    <property type="protein sequence ID" value="KAF2886024.1"/>
    <property type="molecule type" value="Genomic_DNA"/>
</dbReference>
<evidence type="ECO:0000313" key="2">
    <source>
        <dbReference type="EMBL" id="KAF2886024.1"/>
    </source>
</evidence>
<organism evidence="2 3">
    <name type="scientific">Ignelater luminosus</name>
    <name type="common">Cucubano</name>
    <name type="synonym">Pyrophorus luminosus</name>
    <dbReference type="NCBI Taxonomy" id="2038154"/>
    <lineage>
        <taxon>Eukaryota</taxon>
        <taxon>Metazoa</taxon>
        <taxon>Ecdysozoa</taxon>
        <taxon>Arthropoda</taxon>
        <taxon>Hexapoda</taxon>
        <taxon>Insecta</taxon>
        <taxon>Pterygota</taxon>
        <taxon>Neoptera</taxon>
        <taxon>Endopterygota</taxon>
        <taxon>Coleoptera</taxon>
        <taxon>Polyphaga</taxon>
        <taxon>Elateriformia</taxon>
        <taxon>Elateroidea</taxon>
        <taxon>Elateridae</taxon>
        <taxon>Agrypninae</taxon>
        <taxon>Pyrophorini</taxon>
        <taxon>Ignelater</taxon>
    </lineage>
</organism>
<evidence type="ECO:0000313" key="3">
    <source>
        <dbReference type="Proteomes" id="UP000801492"/>
    </source>
</evidence>
<name>A0A8K0CGW4_IGNLU</name>
<sequence length="257" mass="28580">MCYGLDTLETRRLAYEMAKYHNLKIPKAWEERQMAGIDCFTASENDISKKTSYPNFGEGTRVFSLDETGTSTVQKPKNVFASKSSRLLNRVTSAKRGTVVATCCIVSAAGSAFPPAMNFYNAAVDSWMVRHPGQTQTIYNVAELVGQAFNTSMTPSNIKSGFKKTGILSFDRDIFTVDEFLTSEVTNRSLNEEAQLQSRNHRTLPIDNQQPSNSRAALQEGENQDHGAIFSSELSETVVNTSLSGEHYQHSRAFMVY</sequence>
<protein>
    <submittedName>
        <fullName evidence="2">Uncharacterized protein</fullName>
    </submittedName>
</protein>
<dbReference type="OrthoDB" id="6740472at2759"/>
<comment type="caution">
    <text evidence="2">The sequence shown here is derived from an EMBL/GenBank/DDBJ whole genome shotgun (WGS) entry which is preliminary data.</text>
</comment>
<keyword evidence="3" id="KW-1185">Reference proteome</keyword>
<accession>A0A8K0CGW4</accession>